<accession>A0A4S4LG73</accession>
<feature type="non-terminal residue" evidence="2">
    <location>
        <position position="1"/>
    </location>
</feature>
<dbReference type="OrthoDB" id="276323at2759"/>
<keyword evidence="3" id="KW-1185">Reference proteome</keyword>
<comment type="caution">
    <text evidence="2">The sequence shown here is derived from an EMBL/GenBank/DDBJ whole genome shotgun (WGS) entry which is preliminary data.</text>
</comment>
<feature type="region of interest" description="Disordered" evidence="1">
    <location>
        <begin position="1"/>
        <end position="20"/>
    </location>
</feature>
<protein>
    <submittedName>
        <fullName evidence="2">Uncharacterized protein</fullName>
    </submittedName>
</protein>
<feature type="region of interest" description="Disordered" evidence="1">
    <location>
        <begin position="74"/>
        <end position="96"/>
    </location>
</feature>
<reference evidence="2 3" key="1">
    <citation type="submission" date="2019-02" db="EMBL/GenBank/DDBJ databases">
        <title>Genome sequencing of the rare red list fungi Phellinidium pouzarii.</title>
        <authorList>
            <person name="Buettner E."/>
            <person name="Kellner H."/>
        </authorList>
    </citation>
    <scope>NUCLEOTIDE SEQUENCE [LARGE SCALE GENOMIC DNA]</scope>
    <source>
        <strain evidence="2 3">DSM 108285</strain>
    </source>
</reference>
<gene>
    <name evidence="2" type="ORF">EW145_g979</name>
</gene>
<dbReference type="EMBL" id="SGPK01000024">
    <property type="protein sequence ID" value="THH10922.1"/>
    <property type="molecule type" value="Genomic_DNA"/>
</dbReference>
<dbReference type="Proteomes" id="UP000308199">
    <property type="component" value="Unassembled WGS sequence"/>
</dbReference>
<organism evidence="2 3">
    <name type="scientific">Phellinidium pouzarii</name>
    <dbReference type="NCBI Taxonomy" id="167371"/>
    <lineage>
        <taxon>Eukaryota</taxon>
        <taxon>Fungi</taxon>
        <taxon>Dikarya</taxon>
        <taxon>Basidiomycota</taxon>
        <taxon>Agaricomycotina</taxon>
        <taxon>Agaricomycetes</taxon>
        <taxon>Hymenochaetales</taxon>
        <taxon>Hymenochaetaceae</taxon>
        <taxon>Phellinidium</taxon>
    </lineage>
</organism>
<evidence type="ECO:0000313" key="2">
    <source>
        <dbReference type="EMBL" id="THH10922.1"/>
    </source>
</evidence>
<dbReference type="AlphaFoldDB" id="A0A4S4LG73"/>
<name>A0A4S4LG73_9AGAM</name>
<evidence type="ECO:0000256" key="1">
    <source>
        <dbReference type="SAM" id="MobiDB-lite"/>
    </source>
</evidence>
<proteinExistence type="predicted"/>
<evidence type="ECO:0000313" key="3">
    <source>
        <dbReference type="Proteomes" id="UP000308199"/>
    </source>
</evidence>
<sequence>SSTDTGRFTIVTRPPQTPGLSLPWTTDSRHALIVDPKLAEQLNEVVFFYTSLATAPTKVILPGKSLRAALESPEAAHALGSGSRTDRTSDASCKSGGDCAARQLARLKRLYADLHTPHCKRDHAFRPALAISQS</sequence>